<evidence type="ECO:0000313" key="3">
    <source>
        <dbReference type="Proteomes" id="UP000278152"/>
    </source>
</evidence>
<dbReference type="EMBL" id="AP019314">
    <property type="protein sequence ID" value="BBH40656.1"/>
    <property type="molecule type" value="Genomic_DNA"/>
</dbReference>
<feature type="region of interest" description="Disordered" evidence="1">
    <location>
        <begin position="79"/>
        <end position="102"/>
    </location>
</feature>
<gene>
    <name evidence="2" type="ORF">myaer102_32300</name>
</gene>
<dbReference type="RefSeq" id="WP_012268183.1">
    <property type="nucleotide sequence ID" value="NZ_AP019314.1"/>
</dbReference>
<dbReference type="AlphaFoldDB" id="A0A3G9JJD5"/>
<name>A0A3G9JJD5_MICVR</name>
<evidence type="ECO:0000313" key="2">
    <source>
        <dbReference type="EMBL" id="BBH40656.1"/>
    </source>
</evidence>
<dbReference type="KEGG" id="mvz:myaer102_32300"/>
<reference evidence="2 3" key="1">
    <citation type="submission" date="2018-11" db="EMBL/GenBank/DDBJ databases">
        <title>Complete genome sequence of Microcystis aeruginosa NIES-102.</title>
        <authorList>
            <person name="Yamaguchi H."/>
            <person name="Suzuki S."/>
            <person name="Kawachi M."/>
        </authorList>
    </citation>
    <scope>NUCLEOTIDE SEQUENCE [LARGE SCALE GENOMIC DNA]</scope>
    <source>
        <strain evidence="2 3">NIES-102</strain>
    </source>
</reference>
<protein>
    <submittedName>
        <fullName evidence="2">Probable Ats family arylsulfatase</fullName>
    </submittedName>
</protein>
<evidence type="ECO:0000256" key="1">
    <source>
        <dbReference type="SAM" id="MobiDB-lite"/>
    </source>
</evidence>
<dbReference type="Proteomes" id="UP000278152">
    <property type="component" value="Chromosome"/>
</dbReference>
<accession>A0A3G9JJD5</accession>
<sequence length="102" mass="11253">MGTLAFNNLSGIGQSGTGVLKVDGQTVATQKMERTLPLILQWDENFDVGADTGTPVEDADYQVPFRFNGTLDQLTLTVNRPKLSPGDEQKLWEAQRNNRVSE</sequence>
<proteinExistence type="predicted"/>
<organism evidence="2 3">
    <name type="scientific">Microcystis viridis NIES-102</name>
    <dbReference type="NCBI Taxonomy" id="213615"/>
    <lineage>
        <taxon>Bacteria</taxon>
        <taxon>Bacillati</taxon>
        <taxon>Cyanobacteriota</taxon>
        <taxon>Cyanophyceae</taxon>
        <taxon>Oscillatoriophycideae</taxon>
        <taxon>Chroococcales</taxon>
        <taxon>Microcystaceae</taxon>
        <taxon>Microcystis</taxon>
    </lineage>
</organism>